<reference evidence="5" key="2">
    <citation type="submission" date="2019-02" db="EMBL/GenBank/DDBJ databases">
        <title>Granulicella sibirica sp. nov., a psychrotolerant acidobacterium isolated from an organic soil layer in forested tundra, West Siberia.</title>
        <authorList>
            <person name="Oshkin I.Y."/>
            <person name="Kulichevskaya I.S."/>
            <person name="Rijpstra W.I.C."/>
            <person name="Sinninghe Damste J.S."/>
            <person name="Rakitin A.L."/>
            <person name="Ravin N.V."/>
            <person name="Dedysh S.N."/>
        </authorList>
    </citation>
    <scope>NUCLEOTIDE SEQUENCE [LARGE SCALE GENOMIC DNA]</scope>
    <source>
        <strain evidence="5">AF10</strain>
    </source>
</reference>
<feature type="domain" description="DUF4174" evidence="3">
    <location>
        <begin position="37"/>
        <end position="157"/>
    </location>
</feature>
<dbReference type="Proteomes" id="UP000289437">
    <property type="component" value="Unassembled WGS sequence"/>
</dbReference>
<dbReference type="Pfam" id="PF13778">
    <property type="entry name" value="DUF4174"/>
    <property type="match status" value="1"/>
</dbReference>
<reference evidence="4 5" key="1">
    <citation type="submission" date="2018-11" db="EMBL/GenBank/DDBJ databases">
        <authorList>
            <person name="Mardanov A.V."/>
            <person name="Ravin N.V."/>
            <person name="Dedysh S.N."/>
        </authorList>
    </citation>
    <scope>NUCLEOTIDE SEQUENCE [LARGE SCALE GENOMIC DNA]</scope>
    <source>
        <strain evidence="4 5">AF10</strain>
    </source>
</reference>
<keyword evidence="5" id="KW-1185">Reference proteome</keyword>
<dbReference type="AlphaFoldDB" id="A0A4Q0T0W2"/>
<dbReference type="EMBL" id="RDSM01000003">
    <property type="protein sequence ID" value="RXH55036.1"/>
    <property type="molecule type" value="Genomic_DNA"/>
</dbReference>
<proteinExistence type="predicted"/>
<accession>A0A4Q0T0W2</accession>
<evidence type="ECO:0000313" key="5">
    <source>
        <dbReference type="Proteomes" id="UP000289437"/>
    </source>
</evidence>
<gene>
    <name evidence="4" type="ORF">GRAN_4140</name>
</gene>
<feature type="compositionally biased region" description="Basic and acidic residues" evidence="2">
    <location>
        <begin position="156"/>
        <end position="168"/>
    </location>
</feature>
<name>A0A4Q0T0W2_9BACT</name>
<sequence length="168" mass="18421">MHPYRSHARLNHIFQASKIGSCFSMMTPAIAPRPLVLAQARHQLRPLLVFAPGADDPRLRAQCALLTDAPLAVRDVVVALLPQHGETEPCSGFDPSRSAAMPPAEATDARKRFHIGPDAFTVILIGKDGGEKLRSSDPIPAQKLLDTIDAMPMRQQEARRYGAEQKVR</sequence>
<organism evidence="4 5">
    <name type="scientific">Granulicella sibirica</name>
    <dbReference type="NCBI Taxonomy" id="2479048"/>
    <lineage>
        <taxon>Bacteria</taxon>
        <taxon>Pseudomonadati</taxon>
        <taxon>Acidobacteriota</taxon>
        <taxon>Terriglobia</taxon>
        <taxon>Terriglobales</taxon>
        <taxon>Acidobacteriaceae</taxon>
        <taxon>Granulicella</taxon>
    </lineage>
</organism>
<evidence type="ECO:0000313" key="4">
    <source>
        <dbReference type="EMBL" id="RXH55036.1"/>
    </source>
</evidence>
<evidence type="ECO:0000256" key="2">
    <source>
        <dbReference type="SAM" id="MobiDB-lite"/>
    </source>
</evidence>
<evidence type="ECO:0000259" key="3">
    <source>
        <dbReference type="Pfam" id="PF13778"/>
    </source>
</evidence>
<dbReference type="InterPro" id="IPR025232">
    <property type="entry name" value="DUF4174"/>
</dbReference>
<protein>
    <recommendedName>
        <fullName evidence="3">DUF4174 domain-containing protein</fullName>
    </recommendedName>
</protein>
<evidence type="ECO:0000256" key="1">
    <source>
        <dbReference type="ARBA" id="ARBA00022729"/>
    </source>
</evidence>
<feature type="region of interest" description="Disordered" evidence="2">
    <location>
        <begin position="147"/>
        <end position="168"/>
    </location>
</feature>
<keyword evidence="1" id="KW-0732">Signal</keyword>
<comment type="caution">
    <text evidence="4">The sequence shown here is derived from an EMBL/GenBank/DDBJ whole genome shotgun (WGS) entry which is preliminary data.</text>
</comment>